<feature type="region of interest" description="Disordered" evidence="3">
    <location>
        <begin position="709"/>
        <end position="749"/>
    </location>
</feature>
<feature type="coiled-coil region" evidence="2">
    <location>
        <begin position="573"/>
        <end position="646"/>
    </location>
</feature>
<evidence type="ECO:0000313" key="5">
    <source>
        <dbReference type="EMBL" id="KAK2168812.1"/>
    </source>
</evidence>
<dbReference type="PANTHER" id="PTHR47219:SF16">
    <property type="entry name" value="GTPASE ACTIVATING PROTEIN"/>
    <property type="match status" value="1"/>
</dbReference>
<organism evidence="5 6">
    <name type="scientific">Paralvinella palmiformis</name>
    <dbReference type="NCBI Taxonomy" id="53620"/>
    <lineage>
        <taxon>Eukaryota</taxon>
        <taxon>Metazoa</taxon>
        <taxon>Spiralia</taxon>
        <taxon>Lophotrochozoa</taxon>
        <taxon>Annelida</taxon>
        <taxon>Polychaeta</taxon>
        <taxon>Sedentaria</taxon>
        <taxon>Canalipalpata</taxon>
        <taxon>Terebellida</taxon>
        <taxon>Terebelliformia</taxon>
        <taxon>Alvinellidae</taxon>
        <taxon>Paralvinella</taxon>
    </lineage>
</organism>
<keyword evidence="6" id="KW-1185">Reference proteome</keyword>
<dbReference type="AlphaFoldDB" id="A0AAD9KCV2"/>
<proteinExistence type="predicted"/>
<keyword evidence="1" id="KW-0597">Phosphoprotein</keyword>
<dbReference type="SMART" id="SM00164">
    <property type="entry name" value="TBC"/>
    <property type="match status" value="1"/>
</dbReference>
<gene>
    <name evidence="5" type="ORF">LSH36_14g11025</name>
</gene>
<dbReference type="PROSITE" id="PS50086">
    <property type="entry name" value="TBC_RABGAP"/>
    <property type="match status" value="1"/>
</dbReference>
<evidence type="ECO:0000259" key="4">
    <source>
        <dbReference type="PROSITE" id="PS50086"/>
    </source>
</evidence>
<dbReference type="Gene3D" id="1.10.472.80">
    <property type="entry name" value="Ypt/Rab-GAP domain of gyp1p, domain 3"/>
    <property type="match status" value="1"/>
</dbReference>
<reference evidence="5" key="1">
    <citation type="journal article" date="2023" name="Mol. Biol. Evol.">
        <title>Third-Generation Sequencing Reveals the Adaptive Role of the Epigenome in Three Deep-Sea Polychaetes.</title>
        <authorList>
            <person name="Perez M."/>
            <person name="Aroh O."/>
            <person name="Sun Y."/>
            <person name="Lan Y."/>
            <person name="Juniper S.K."/>
            <person name="Young C.R."/>
            <person name="Angers B."/>
            <person name="Qian P.Y."/>
        </authorList>
    </citation>
    <scope>NUCLEOTIDE SEQUENCE</scope>
    <source>
        <strain evidence="5">P08H-3</strain>
    </source>
</reference>
<dbReference type="FunFam" id="1.10.10.2750:FF:000002">
    <property type="entry name" value="TBC1 domain family member 4"/>
    <property type="match status" value="1"/>
</dbReference>
<feature type="domain" description="Rab-GAP TBC" evidence="4">
    <location>
        <begin position="327"/>
        <end position="491"/>
    </location>
</feature>
<feature type="compositionally biased region" description="Polar residues" evidence="3">
    <location>
        <begin position="87"/>
        <end position="99"/>
    </location>
</feature>
<dbReference type="InterPro" id="IPR050302">
    <property type="entry name" value="Rab_GAP_TBC_domain"/>
</dbReference>
<feature type="region of interest" description="Disordered" evidence="3">
    <location>
        <begin position="170"/>
        <end position="198"/>
    </location>
</feature>
<dbReference type="Pfam" id="PF11830">
    <property type="entry name" value="DUF3350"/>
    <property type="match status" value="1"/>
</dbReference>
<keyword evidence="2" id="KW-0175">Coiled coil</keyword>
<dbReference type="FunFam" id="1.10.472.80:FF:000043">
    <property type="entry name" value="Pollux, isoform A"/>
    <property type="match status" value="1"/>
</dbReference>
<dbReference type="EMBL" id="JAODUP010000014">
    <property type="protein sequence ID" value="KAK2168812.1"/>
    <property type="molecule type" value="Genomic_DNA"/>
</dbReference>
<evidence type="ECO:0000256" key="3">
    <source>
        <dbReference type="SAM" id="MobiDB-lite"/>
    </source>
</evidence>
<feature type="compositionally biased region" description="Polar residues" evidence="3">
    <location>
        <begin position="725"/>
        <end position="743"/>
    </location>
</feature>
<name>A0AAD9KCV2_9ANNE</name>
<feature type="compositionally biased region" description="Basic and acidic residues" evidence="3">
    <location>
        <begin position="712"/>
        <end position="721"/>
    </location>
</feature>
<dbReference type="PANTHER" id="PTHR47219">
    <property type="entry name" value="RAB GTPASE-ACTIVATING PROTEIN 1-LIKE"/>
    <property type="match status" value="1"/>
</dbReference>
<dbReference type="Pfam" id="PF23436">
    <property type="entry name" value="RabGap-TBC_2"/>
    <property type="match status" value="1"/>
</dbReference>
<evidence type="ECO:0000313" key="6">
    <source>
        <dbReference type="Proteomes" id="UP001208570"/>
    </source>
</evidence>
<dbReference type="SUPFAM" id="SSF47923">
    <property type="entry name" value="Ypt/Rab-GAP domain of gyp1p"/>
    <property type="match status" value="2"/>
</dbReference>
<evidence type="ECO:0000256" key="2">
    <source>
        <dbReference type="SAM" id="Coils"/>
    </source>
</evidence>
<dbReference type="Gene3D" id="1.10.10.2750">
    <property type="match status" value="1"/>
</dbReference>
<dbReference type="InterPro" id="IPR021785">
    <property type="entry name" value="DUF3350"/>
</dbReference>
<feature type="region of interest" description="Disordered" evidence="3">
    <location>
        <begin position="80"/>
        <end position="99"/>
    </location>
</feature>
<comment type="caution">
    <text evidence="5">The sequence shown here is derived from an EMBL/GenBank/DDBJ whole genome shotgun (WGS) entry which is preliminary data.</text>
</comment>
<feature type="compositionally biased region" description="Low complexity" evidence="3">
    <location>
        <begin position="175"/>
        <end position="192"/>
    </location>
</feature>
<dbReference type="InterPro" id="IPR035969">
    <property type="entry name" value="Rab-GAP_TBC_sf"/>
</dbReference>
<sequence>MVLTFDLFMGSMQSAGQSIQEKNELLMSILRHMSEEKQQHHIHLSDTNKAKSELPKKDDCGDDYKLTIQLTDSESRCYMHASHESGDSSLGTSPDTTPVTSPLVKEFQAQFPTPFLDQRHPSTRVRSYSATLLPTEDPVHVTNSHIQSQYGRIREDVMKRLTDASPLKSMFNKVTSSMTPSSSPRSPSPRRSGYFSPLGKGSWRMDILSRVVTPSKSPRRKAEKSRHKSGEEFCLTSEEERSQKLQWRHLWKKAILETLLLIRMEKENKSLKARQDEVDTRRIKLDYEEITPCLKEVSKIWDRMLSSPLRAVEKFDLSQLQAAVKDGVPRAKRGDIWQLLVQQHQLHNPHYTTNPVDSEPSYEDLLKQLTTHQHAILIDLGRTFPGHPYFANPLGQGQLALFNLLKAYSLIDAEVGYCQGISFVAGVLLMHIQLYQLSRLLHDCHRDLYEHFEKHEIAPTLYAAPWFLTIFASQFPLGFVARVFDLIFLQGIEVVFKVALVLLGNHKELIKHCDSFELIMEFLKTTLPSMGIIQMERIINQVFQMELSKDLYGYEVEYHVLQEEMQKTPHRGEDDVISQLEQANHNLKQQNLELLEQLQTSRSQCHSLEMQLHNVHSNQNKLKSHIRTLELERAALLNAVSKLRKLIPEEMLQDSDIAIPPLDANKTITNSPIHNPLVNRFMEDLDVKFTCSSLTEFDKEVAALMAAKHRKLSDQGQEKNKRVPPQSTSNEYLTVESASTSDRPASAGY</sequence>
<protein>
    <recommendedName>
        <fullName evidence="4">Rab-GAP TBC domain-containing protein</fullName>
    </recommendedName>
</protein>
<accession>A0AAD9KCV2</accession>
<dbReference type="Proteomes" id="UP001208570">
    <property type="component" value="Unassembled WGS sequence"/>
</dbReference>
<evidence type="ECO:0000256" key="1">
    <source>
        <dbReference type="ARBA" id="ARBA00022553"/>
    </source>
</evidence>
<dbReference type="InterPro" id="IPR000195">
    <property type="entry name" value="Rab-GAP-TBC_dom"/>
</dbReference>